<feature type="domain" description="Peptidase S1" evidence="2">
    <location>
        <begin position="31"/>
        <end position="78"/>
    </location>
</feature>
<dbReference type="InterPro" id="IPR050850">
    <property type="entry name" value="Peptidase_S1_Elastase_sf"/>
</dbReference>
<dbReference type="InterPro" id="IPR009003">
    <property type="entry name" value="Peptidase_S1_PA"/>
</dbReference>
<feature type="chain" id="PRO_5033007175" description="Peptidase S1 domain-containing protein" evidence="1">
    <location>
        <begin position="18"/>
        <end position="79"/>
    </location>
</feature>
<keyword evidence="1" id="KW-0732">Signal</keyword>
<dbReference type="PANTHER" id="PTHR24257">
    <property type="entry name" value="CHYMOTRYPSIN-LIKE ELASTASE FAMILY MEMBER"/>
    <property type="match status" value="1"/>
</dbReference>
<dbReference type="PANTHER" id="PTHR24257:SF17">
    <property type="match status" value="1"/>
</dbReference>
<reference evidence="3" key="1">
    <citation type="submission" date="2021-02" db="EMBL/GenBank/DDBJ databases">
        <authorList>
            <person name="Steward A R."/>
        </authorList>
    </citation>
    <scope>NUCLEOTIDE SEQUENCE</scope>
</reference>
<dbReference type="GO" id="GO:0004252">
    <property type="term" value="F:serine-type endopeptidase activity"/>
    <property type="evidence" value="ECO:0007669"/>
    <property type="project" value="InterPro"/>
</dbReference>
<dbReference type="Pfam" id="PF00089">
    <property type="entry name" value="Trypsin"/>
    <property type="match status" value="1"/>
</dbReference>
<sequence length="79" mass="8662">MFLHFAILLLMSHGLLGKMDVSEAIDGDSRIIGGSDAPPDMANYQVSIQINSENKEWHVDGGSILNEEYVLTAAHSFNE</sequence>
<evidence type="ECO:0000259" key="2">
    <source>
        <dbReference type="Pfam" id="PF00089"/>
    </source>
</evidence>
<proteinExistence type="predicted"/>
<keyword evidence="4" id="KW-1185">Reference proteome</keyword>
<dbReference type="InterPro" id="IPR043504">
    <property type="entry name" value="Peptidase_S1_PA_chymotrypsin"/>
</dbReference>
<feature type="signal peptide" evidence="1">
    <location>
        <begin position="1"/>
        <end position="17"/>
    </location>
</feature>
<dbReference type="EMBL" id="CAJOBZ010000012">
    <property type="protein sequence ID" value="CAF4836954.1"/>
    <property type="molecule type" value="Genomic_DNA"/>
</dbReference>
<dbReference type="Proteomes" id="UP000663880">
    <property type="component" value="Unassembled WGS sequence"/>
</dbReference>
<dbReference type="SUPFAM" id="SSF50494">
    <property type="entry name" value="Trypsin-like serine proteases"/>
    <property type="match status" value="1"/>
</dbReference>
<accession>A0A821R879</accession>
<dbReference type="GO" id="GO:0006508">
    <property type="term" value="P:proteolysis"/>
    <property type="evidence" value="ECO:0007669"/>
    <property type="project" value="InterPro"/>
</dbReference>
<dbReference type="Gene3D" id="2.40.10.10">
    <property type="entry name" value="Trypsin-like serine proteases"/>
    <property type="match status" value="1"/>
</dbReference>
<name>A0A821R879_9NEOP</name>
<organism evidence="3 4">
    <name type="scientific">Pieris macdunnoughi</name>
    <dbReference type="NCBI Taxonomy" id="345717"/>
    <lineage>
        <taxon>Eukaryota</taxon>
        <taxon>Metazoa</taxon>
        <taxon>Ecdysozoa</taxon>
        <taxon>Arthropoda</taxon>
        <taxon>Hexapoda</taxon>
        <taxon>Insecta</taxon>
        <taxon>Pterygota</taxon>
        <taxon>Neoptera</taxon>
        <taxon>Endopterygota</taxon>
        <taxon>Lepidoptera</taxon>
        <taxon>Glossata</taxon>
        <taxon>Ditrysia</taxon>
        <taxon>Papilionoidea</taxon>
        <taxon>Pieridae</taxon>
        <taxon>Pierinae</taxon>
        <taxon>Pieris</taxon>
    </lineage>
</organism>
<gene>
    <name evidence="3" type="ORF">PMACD_LOCUS5763</name>
</gene>
<comment type="caution">
    <text evidence="3">The sequence shown here is derived from an EMBL/GenBank/DDBJ whole genome shotgun (WGS) entry which is preliminary data.</text>
</comment>
<protein>
    <recommendedName>
        <fullName evidence="2">Peptidase S1 domain-containing protein</fullName>
    </recommendedName>
</protein>
<dbReference type="GO" id="GO:0005615">
    <property type="term" value="C:extracellular space"/>
    <property type="evidence" value="ECO:0007669"/>
    <property type="project" value="TreeGrafter"/>
</dbReference>
<dbReference type="InterPro" id="IPR001254">
    <property type="entry name" value="Trypsin_dom"/>
</dbReference>
<dbReference type="OrthoDB" id="531708at2759"/>
<evidence type="ECO:0000256" key="1">
    <source>
        <dbReference type="SAM" id="SignalP"/>
    </source>
</evidence>
<dbReference type="AlphaFoldDB" id="A0A821R879"/>
<evidence type="ECO:0000313" key="4">
    <source>
        <dbReference type="Proteomes" id="UP000663880"/>
    </source>
</evidence>
<evidence type="ECO:0000313" key="3">
    <source>
        <dbReference type="EMBL" id="CAF4836954.1"/>
    </source>
</evidence>